<organism evidence="3 4">
    <name type="scientific">Rozella allomycis (strain CSF55)</name>
    <dbReference type="NCBI Taxonomy" id="988480"/>
    <lineage>
        <taxon>Eukaryota</taxon>
        <taxon>Fungi</taxon>
        <taxon>Fungi incertae sedis</taxon>
        <taxon>Cryptomycota</taxon>
        <taxon>Cryptomycota incertae sedis</taxon>
        <taxon>Rozella</taxon>
    </lineage>
</organism>
<feature type="compositionally biased region" description="Polar residues" evidence="2">
    <location>
        <begin position="281"/>
        <end position="296"/>
    </location>
</feature>
<keyword evidence="1" id="KW-0175">Coiled coil</keyword>
<feature type="compositionally biased region" description="Basic and acidic residues" evidence="2">
    <location>
        <begin position="299"/>
        <end position="312"/>
    </location>
</feature>
<protein>
    <submittedName>
        <fullName evidence="3">Uncharacterized protein</fullName>
    </submittedName>
</protein>
<evidence type="ECO:0000313" key="3">
    <source>
        <dbReference type="EMBL" id="EPZ31467.1"/>
    </source>
</evidence>
<dbReference type="EMBL" id="KE561216">
    <property type="protein sequence ID" value="EPZ31467.1"/>
    <property type="molecule type" value="Genomic_DNA"/>
</dbReference>
<evidence type="ECO:0000313" key="4">
    <source>
        <dbReference type="Proteomes" id="UP000030755"/>
    </source>
</evidence>
<dbReference type="Proteomes" id="UP000030755">
    <property type="component" value="Unassembled WGS sequence"/>
</dbReference>
<keyword evidence="4" id="KW-1185">Reference proteome</keyword>
<evidence type="ECO:0000256" key="1">
    <source>
        <dbReference type="SAM" id="Coils"/>
    </source>
</evidence>
<evidence type="ECO:0000256" key="2">
    <source>
        <dbReference type="SAM" id="MobiDB-lite"/>
    </source>
</evidence>
<gene>
    <name evidence="3" type="ORF">O9G_002936</name>
</gene>
<accession>A0A075ANL4</accession>
<sequence>MVHWKEFRDKSVDKILAAQIEENRSNIRRPSRPNIRSNIDQTHFTRLLKELALSERKNKELLETLEREKEGLLKLTANKENLENELTQFKIRYERLLTTLKLIKKARKKGEGKENGFDFVNVRTIYCKGVVRFGNVKPTKSIDKDEKETTKSIDNDVMATKNASTRDHRKVPPEDFVFEPIPMGQDPFPRQDFLPPIDYNKTTIPSTPSASPPLIPEVPPVKEVQPIVHRQSSIKLKDDSMDSNETIKELDDIFKLSTFPKDDRFKYSLYQLIEEQKNRKSLATQTESKPSNQGHTNQKKKESRFIQTTGKEDKAIGTDYNPPILDSFLTNFRDDESIKSYHSNSMISSIPEIVNDIERFKYSTSSTQNETSLDYALEQVIKHLNVL</sequence>
<feature type="coiled-coil region" evidence="1">
    <location>
        <begin position="48"/>
        <end position="99"/>
    </location>
</feature>
<dbReference type="AlphaFoldDB" id="A0A075ANL4"/>
<feature type="region of interest" description="Disordered" evidence="2">
    <location>
        <begin position="278"/>
        <end position="312"/>
    </location>
</feature>
<proteinExistence type="predicted"/>
<reference evidence="3 4" key="1">
    <citation type="journal article" date="2013" name="Curr. Biol.">
        <title>Shared signatures of parasitism and phylogenomics unite Cryptomycota and microsporidia.</title>
        <authorList>
            <person name="James T.Y."/>
            <person name="Pelin A."/>
            <person name="Bonen L."/>
            <person name="Ahrendt S."/>
            <person name="Sain D."/>
            <person name="Corradi N."/>
            <person name="Stajich J.E."/>
        </authorList>
    </citation>
    <scope>NUCLEOTIDE SEQUENCE [LARGE SCALE GENOMIC DNA]</scope>
    <source>
        <strain evidence="3 4">CSF55</strain>
    </source>
</reference>
<dbReference type="HOGENOM" id="CLU_714006_0_0_1"/>
<name>A0A075ANL4_ROZAC</name>